<dbReference type="PRINTS" id="PR01217">
    <property type="entry name" value="PRICHEXTENSN"/>
</dbReference>
<feature type="coiled-coil region" evidence="1">
    <location>
        <begin position="115"/>
        <end position="149"/>
    </location>
</feature>
<dbReference type="Proteomes" id="UP000008237">
    <property type="component" value="Unassembled WGS sequence"/>
</dbReference>
<evidence type="ECO:0000313" key="3">
    <source>
        <dbReference type="EMBL" id="EFN78218.1"/>
    </source>
</evidence>
<evidence type="ECO:0000313" key="4">
    <source>
        <dbReference type="Proteomes" id="UP000008237"/>
    </source>
</evidence>
<name>E2C1P2_HARSA</name>
<accession>E2C1P2</accession>
<protein>
    <submittedName>
        <fullName evidence="3">Uncharacterized protein</fullName>
    </submittedName>
</protein>
<proteinExistence type="predicted"/>
<gene>
    <name evidence="3" type="ORF">EAI_08194</name>
</gene>
<organism evidence="4">
    <name type="scientific">Harpegnathos saltator</name>
    <name type="common">Jerdon's jumping ant</name>
    <dbReference type="NCBI Taxonomy" id="610380"/>
    <lineage>
        <taxon>Eukaryota</taxon>
        <taxon>Metazoa</taxon>
        <taxon>Ecdysozoa</taxon>
        <taxon>Arthropoda</taxon>
        <taxon>Hexapoda</taxon>
        <taxon>Insecta</taxon>
        <taxon>Pterygota</taxon>
        <taxon>Neoptera</taxon>
        <taxon>Endopterygota</taxon>
        <taxon>Hymenoptera</taxon>
        <taxon>Apocrita</taxon>
        <taxon>Aculeata</taxon>
        <taxon>Formicoidea</taxon>
        <taxon>Formicidae</taxon>
        <taxon>Ponerinae</taxon>
        <taxon>Ponerini</taxon>
        <taxon>Harpegnathos</taxon>
    </lineage>
</organism>
<evidence type="ECO:0000256" key="1">
    <source>
        <dbReference type="SAM" id="Coils"/>
    </source>
</evidence>
<sequence>MVAARREAARSPPLPITTLPPFPPPPLPLPTATILLLLLLLLPPPPPSPPPPPPPQPPPLPPPPPSPPPPPPPPYLLHLLLGGELSHAFVRELPSCSTNRISVSEVLAADRGARAEKAESALEELQIRLATQMALVDSAQEKLQRTSKELILSELRAKLSSPQLKSTLNSTYMTHEVF</sequence>
<feature type="compositionally biased region" description="Pro residues" evidence="2">
    <location>
        <begin position="12"/>
        <end position="25"/>
    </location>
</feature>
<dbReference type="OrthoDB" id="7694231at2759"/>
<evidence type="ECO:0000256" key="2">
    <source>
        <dbReference type="SAM" id="MobiDB-lite"/>
    </source>
</evidence>
<dbReference type="AlphaFoldDB" id="E2C1P2"/>
<feature type="compositionally biased region" description="Pro residues" evidence="2">
    <location>
        <begin position="42"/>
        <end position="73"/>
    </location>
</feature>
<keyword evidence="4" id="KW-1185">Reference proteome</keyword>
<feature type="region of interest" description="Disordered" evidence="2">
    <location>
        <begin position="41"/>
        <end position="73"/>
    </location>
</feature>
<dbReference type="EMBL" id="GL451937">
    <property type="protein sequence ID" value="EFN78218.1"/>
    <property type="molecule type" value="Genomic_DNA"/>
</dbReference>
<reference evidence="3 4" key="1">
    <citation type="journal article" date="2010" name="Science">
        <title>Genomic comparison of the ants Camponotus floridanus and Harpegnathos saltator.</title>
        <authorList>
            <person name="Bonasio R."/>
            <person name="Zhang G."/>
            <person name="Ye C."/>
            <person name="Mutti N.S."/>
            <person name="Fang X."/>
            <person name="Qin N."/>
            <person name="Donahue G."/>
            <person name="Yang P."/>
            <person name="Li Q."/>
            <person name="Li C."/>
            <person name="Zhang P."/>
            <person name="Huang Z."/>
            <person name="Berger S.L."/>
            <person name="Reinberg D."/>
            <person name="Wang J."/>
            <person name="Liebig J."/>
        </authorList>
    </citation>
    <scope>NUCLEOTIDE SEQUENCE [LARGE SCALE GENOMIC DNA]</scope>
    <source>
        <strain evidence="3 4">R22 G/1</strain>
    </source>
</reference>
<dbReference type="SUPFAM" id="SSF101447">
    <property type="entry name" value="Formin homology 2 domain (FH2 domain)"/>
    <property type="match status" value="1"/>
</dbReference>
<feature type="region of interest" description="Disordered" evidence="2">
    <location>
        <begin position="1"/>
        <end position="25"/>
    </location>
</feature>
<dbReference type="InParanoid" id="E2C1P2"/>
<keyword evidence="1" id="KW-0175">Coiled coil</keyword>